<keyword evidence="7" id="KW-1185">Reference proteome</keyword>
<organism evidence="6 7">
    <name type="scientific">Simiduia curdlanivorans</name>
    <dbReference type="NCBI Taxonomy" id="1492769"/>
    <lineage>
        <taxon>Bacteria</taxon>
        <taxon>Pseudomonadati</taxon>
        <taxon>Pseudomonadota</taxon>
        <taxon>Gammaproteobacteria</taxon>
        <taxon>Cellvibrionales</taxon>
        <taxon>Cellvibrionaceae</taxon>
        <taxon>Simiduia</taxon>
    </lineage>
</organism>
<evidence type="ECO:0000259" key="5">
    <source>
        <dbReference type="Pfam" id="PF13360"/>
    </source>
</evidence>
<sequence>MNRLLALFAVLFLGACSSTDEIDIEPKELEDFAPKVKLQELWSVSVGAGQDERYSRFVPAIEGDTIYAVDVEGEVFAFDKNKGKEQWSVELDQAISAGVGLSARALLLGSYKGEIIALSKQDGSELWRTVLSSEVVSEPTASAGVVVATTNDGRLYGLDGESGEIKWFFESVQPVLTLRGTSAPVVRGDVVIAGFDNGKVFAFDIHTGLIQWEQRVAVPKGKTELERIVDIDGTPFLAGDILYAVSYQGRLMAFTSATGRPLWAEEASSVQGPAADYSQVYIAGEQDKVQAFSSATGVKVWENNDLLRRKLSPPAVLGSYVAVADLEGYLHLLDKDTGVMAARTSVDGDGVRARMLVENDILYILGTGGELSAWRLKPLK</sequence>
<keyword evidence="1 4" id="KW-0732">Signal</keyword>
<comment type="similarity">
    <text evidence="4">Belongs to the BamB family.</text>
</comment>
<protein>
    <recommendedName>
        <fullName evidence="4">Outer membrane protein assembly factor BamB</fullName>
    </recommendedName>
</protein>
<comment type="subunit">
    <text evidence="4">Part of the Bam complex.</text>
</comment>
<evidence type="ECO:0000256" key="2">
    <source>
        <dbReference type="ARBA" id="ARBA00023136"/>
    </source>
</evidence>
<dbReference type="InterPro" id="IPR011047">
    <property type="entry name" value="Quinoprotein_ADH-like_sf"/>
</dbReference>
<evidence type="ECO:0000256" key="3">
    <source>
        <dbReference type="ARBA" id="ARBA00023237"/>
    </source>
</evidence>
<dbReference type="Gene3D" id="2.130.10.10">
    <property type="entry name" value="YVTN repeat-like/Quinoprotein amine dehydrogenase"/>
    <property type="match status" value="1"/>
</dbReference>
<dbReference type="PANTHER" id="PTHR34512">
    <property type="entry name" value="CELL SURFACE PROTEIN"/>
    <property type="match status" value="1"/>
</dbReference>
<dbReference type="HAMAP" id="MF_00923">
    <property type="entry name" value="OM_assembly_BamB"/>
    <property type="match status" value="1"/>
</dbReference>
<dbReference type="SUPFAM" id="SSF50998">
    <property type="entry name" value="Quinoprotein alcohol dehydrogenase-like"/>
    <property type="match status" value="1"/>
</dbReference>
<keyword evidence="3 4" id="KW-0998">Cell outer membrane</keyword>
<dbReference type="SMART" id="SM00564">
    <property type="entry name" value="PQQ"/>
    <property type="match status" value="7"/>
</dbReference>
<reference evidence="7" key="1">
    <citation type="journal article" date="2019" name="Int. J. Syst. Evol. Microbiol.">
        <title>The Global Catalogue of Microorganisms (GCM) 10K type strain sequencing project: providing services to taxonomists for standard genome sequencing and annotation.</title>
        <authorList>
            <consortium name="The Broad Institute Genomics Platform"/>
            <consortium name="The Broad Institute Genome Sequencing Center for Infectious Disease"/>
            <person name="Wu L."/>
            <person name="Ma J."/>
        </authorList>
    </citation>
    <scope>NUCLEOTIDE SEQUENCE [LARGE SCALE GENOMIC DNA]</scope>
    <source>
        <strain evidence="7">CECT 8570</strain>
    </source>
</reference>
<evidence type="ECO:0000256" key="4">
    <source>
        <dbReference type="HAMAP-Rule" id="MF_00923"/>
    </source>
</evidence>
<dbReference type="InterPro" id="IPR015943">
    <property type="entry name" value="WD40/YVTN_repeat-like_dom_sf"/>
</dbReference>
<evidence type="ECO:0000313" key="6">
    <source>
        <dbReference type="EMBL" id="MFC4361019.1"/>
    </source>
</evidence>
<dbReference type="NCBIfam" id="TIGR03300">
    <property type="entry name" value="assembly_YfgL"/>
    <property type="match status" value="1"/>
</dbReference>
<dbReference type="Pfam" id="PF13360">
    <property type="entry name" value="PQQ_2"/>
    <property type="match status" value="1"/>
</dbReference>
<accession>A0ABV8V0C7</accession>
<dbReference type="InterPro" id="IPR002372">
    <property type="entry name" value="PQQ_rpt_dom"/>
</dbReference>
<comment type="caution">
    <text evidence="6">The sequence shown here is derived from an EMBL/GenBank/DDBJ whole genome shotgun (WGS) entry which is preliminary data.</text>
</comment>
<dbReference type="PROSITE" id="PS51257">
    <property type="entry name" value="PROKAR_LIPOPROTEIN"/>
    <property type="match status" value="1"/>
</dbReference>
<dbReference type="InterPro" id="IPR017687">
    <property type="entry name" value="BamB"/>
</dbReference>
<keyword evidence="4" id="KW-0564">Palmitate</keyword>
<dbReference type="InterPro" id="IPR018391">
    <property type="entry name" value="PQQ_b-propeller_rpt"/>
</dbReference>
<dbReference type="PANTHER" id="PTHR34512:SF30">
    <property type="entry name" value="OUTER MEMBRANE PROTEIN ASSEMBLY FACTOR BAMB"/>
    <property type="match status" value="1"/>
</dbReference>
<dbReference type="EMBL" id="JBHSCX010000002">
    <property type="protein sequence ID" value="MFC4361019.1"/>
    <property type="molecule type" value="Genomic_DNA"/>
</dbReference>
<comment type="function">
    <text evidence="4">Part of the outer membrane protein assembly complex, which is involved in assembly and insertion of beta-barrel proteins into the outer membrane.</text>
</comment>
<evidence type="ECO:0000256" key="1">
    <source>
        <dbReference type="ARBA" id="ARBA00022729"/>
    </source>
</evidence>
<evidence type="ECO:0000313" key="7">
    <source>
        <dbReference type="Proteomes" id="UP001595840"/>
    </source>
</evidence>
<keyword evidence="2 4" id="KW-0472">Membrane</keyword>
<proteinExistence type="inferred from homology"/>
<gene>
    <name evidence="4 6" type="primary">bamB</name>
    <name evidence="6" type="ORF">ACFOX3_01830</name>
</gene>
<dbReference type="Proteomes" id="UP001595840">
    <property type="component" value="Unassembled WGS sequence"/>
</dbReference>
<dbReference type="RefSeq" id="WP_290262086.1">
    <property type="nucleotide sequence ID" value="NZ_JAUFQG010000004.1"/>
</dbReference>
<keyword evidence="4" id="KW-0449">Lipoprotein</keyword>
<feature type="domain" description="Pyrrolo-quinoline quinone repeat" evidence="5">
    <location>
        <begin position="72"/>
        <end position="302"/>
    </location>
</feature>
<name>A0ABV8V0C7_9GAMM</name>
<comment type="subcellular location">
    <subcellularLocation>
        <location evidence="4">Cell outer membrane</location>
        <topology evidence="4">Lipid-anchor</topology>
    </subcellularLocation>
</comment>